<dbReference type="OrthoDB" id="278441at2"/>
<feature type="domain" description="Transcobalamin-like C-terminal" evidence="1">
    <location>
        <begin position="104"/>
        <end position="173"/>
    </location>
</feature>
<proteinExistence type="predicted"/>
<name>A0A2G1W065_9BACT</name>
<comment type="caution">
    <text evidence="2">The sequence shown here is derived from an EMBL/GenBank/DDBJ whole genome shotgun (WGS) entry which is preliminary data.</text>
</comment>
<evidence type="ECO:0000259" key="1">
    <source>
        <dbReference type="Pfam" id="PF14478"/>
    </source>
</evidence>
<dbReference type="Pfam" id="PF14478">
    <property type="entry name" value="DUF4430"/>
    <property type="match status" value="1"/>
</dbReference>
<evidence type="ECO:0000313" key="2">
    <source>
        <dbReference type="EMBL" id="PHQ32436.1"/>
    </source>
</evidence>
<evidence type="ECO:0000313" key="3">
    <source>
        <dbReference type="Proteomes" id="UP000225740"/>
    </source>
</evidence>
<dbReference type="InterPro" id="IPR027954">
    <property type="entry name" value="Transcobalamin-like_C"/>
</dbReference>
<organism evidence="2 3">
    <name type="scientific">Rhodopirellula bahusiensis</name>
    <dbReference type="NCBI Taxonomy" id="2014065"/>
    <lineage>
        <taxon>Bacteria</taxon>
        <taxon>Pseudomonadati</taxon>
        <taxon>Planctomycetota</taxon>
        <taxon>Planctomycetia</taxon>
        <taxon>Pirellulales</taxon>
        <taxon>Pirellulaceae</taxon>
        <taxon>Rhodopirellula</taxon>
    </lineage>
</organism>
<sequence>MRNHFARFTRYHVSQANIVFTKTTGESSPAARHFFTRASGSRFRALFCVLLGSVSLSVAGCGGSTAPVQPPVIEDYVSTGEVTLEFVIDDETTKSYVVDNVATGSTLESLMRNLSSPKMEIGGEGATAFVNSIDGISTDATRGWTYTIDGEFATTGIGTTELNPPTKVVWKFTTLEEATADQE</sequence>
<reference evidence="2 3" key="1">
    <citation type="submission" date="2017-06" db="EMBL/GenBank/DDBJ databases">
        <title>Description of Rhodopirellula bahusiensis sp. nov.</title>
        <authorList>
            <person name="Kizina J."/>
            <person name="Harder J."/>
        </authorList>
    </citation>
    <scope>NUCLEOTIDE SEQUENCE [LARGE SCALE GENOMIC DNA]</scope>
    <source>
        <strain evidence="2 3">SWK21</strain>
    </source>
</reference>
<dbReference type="Gene3D" id="2.170.130.30">
    <property type="match status" value="1"/>
</dbReference>
<keyword evidence="3" id="KW-1185">Reference proteome</keyword>
<accession>A0A2G1W065</accession>
<protein>
    <recommendedName>
        <fullName evidence="1">Transcobalamin-like C-terminal domain-containing protein</fullName>
    </recommendedName>
</protein>
<dbReference type="EMBL" id="NIZW01000027">
    <property type="protein sequence ID" value="PHQ32436.1"/>
    <property type="molecule type" value="Genomic_DNA"/>
</dbReference>
<dbReference type="Proteomes" id="UP000225740">
    <property type="component" value="Unassembled WGS sequence"/>
</dbReference>
<dbReference type="AlphaFoldDB" id="A0A2G1W065"/>
<gene>
    <name evidence="2" type="ORF">CEE69_26090</name>
</gene>